<evidence type="ECO:0000256" key="8">
    <source>
        <dbReference type="SAM" id="MobiDB-lite"/>
    </source>
</evidence>
<evidence type="ECO:0000259" key="9">
    <source>
        <dbReference type="PROSITE" id="PS50109"/>
    </source>
</evidence>
<evidence type="ECO:0000256" key="7">
    <source>
        <dbReference type="ARBA" id="ARBA00023012"/>
    </source>
</evidence>
<gene>
    <name evidence="10" type="ORF">SAMN05443668_110238</name>
</gene>
<dbReference type="Pfam" id="PF00512">
    <property type="entry name" value="HisKA"/>
    <property type="match status" value="1"/>
</dbReference>
<evidence type="ECO:0000256" key="5">
    <source>
        <dbReference type="ARBA" id="ARBA00022679"/>
    </source>
</evidence>
<organism evidence="10 11">
    <name type="scientific">Cryptosporangium aurantiacum</name>
    <dbReference type="NCBI Taxonomy" id="134849"/>
    <lineage>
        <taxon>Bacteria</taxon>
        <taxon>Bacillati</taxon>
        <taxon>Actinomycetota</taxon>
        <taxon>Actinomycetes</taxon>
        <taxon>Cryptosporangiales</taxon>
        <taxon>Cryptosporangiaceae</taxon>
        <taxon>Cryptosporangium</taxon>
    </lineage>
</organism>
<sequence length="555" mass="59321">MAQQDTIPAEFPADLPQPYLRALLENLDTAVVVCDPKGRILLFNRAMARACDRGDAASWQPDAGVRGELEVGADIHRITSCLRNPDGSRAVHGELPLVRALRGEQLHGLEVHLGPDGRRPRTYHVHGQPVRDAEGRLLGALLALHDVTERRLAARLGDCELAVSEALTTEASVADAGAGVLAAVGARLSWPYGELWLADEAEDVLHPAARWVAPGHRPSGPLPDSLPRGSGLAGQVWETGAPRWYADVSTSGDTRLADTASRFGLRSAIAVPIRTPEQFIGVLAFFGATVEEPENSLIALLGGVAAHVGQFLARRRADELALELTRTKDDFLALVGHELRTPLTSIVSHTELLLTDTDGITGDNRTLLESVDRNAHALRQIVADLLDLAGLESGDISLDLDQLDFVELVGAAVSALRPAAEANDVKIEVDAPRVLSLCGDPARLRQLVDQLVSNAVKYSPDGGDVRVRLERHGELAVLTVSDNGMGIPEDERSRLFERFFRSSAATARGITGGSGLGLPLARAIAERHAGNLQARHGRPGTTMAVSLPVRGPDEP</sequence>
<comment type="catalytic activity">
    <reaction evidence="1">
        <text>ATP + protein L-histidine = ADP + protein N-phospho-L-histidine.</text>
        <dbReference type="EC" id="2.7.13.3"/>
    </reaction>
</comment>
<dbReference type="InterPro" id="IPR003018">
    <property type="entry name" value="GAF"/>
</dbReference>
<dbReference type="InterPro" id="IPR035965">
    <property type="entry name" value="PAS-like_dom_sf"/>
</dbReference>
<dbReference type="RefSeq" id="WP_073261416.1">
    <property type="nucleotide sequence ID" value="NZ_FRCS01000010.1"/>
</dbReference>
<evidence type="ECO:0000256" key="6">
    <source>
        <dbReference type="ARBA" id="ARBA00022777"/>
    </source>
</evidence>
<evidence type="ECO:0000256" key="1">
    <source>
        <dbReference type="ARBA" id="ARBA00000085"/>
    </source>
</evidence>
<dbReference type="PRINTS" id="PR00344">
    <property type="entry name" value="BCTRLSENSOR"/>
</dbReference>
<keyword evidence="4" id="KW-0597">Phosphoprotein</keyword>
<dbReference type="Pfam" id="PF02518">
    <property type="entry name" value="HATPase_c"/>
    <property type="match status" value="1"/>
</dbReference>
<dbReference type="STRING" id="134849.SAMN05443668_110238"/>
<dbReference type="SMART" id="SM00065">
    <property type="entry name" value="GAF"/>
    <property type="match status" value="1"/>
</dbReference>
<evidence type="ECO:0000313" key="10">
    <source>
        <dbReference type="EMBL" id="SHN44515.1"/>
    </source>
</evidence>
<dbReference type="PANTHER" id="PTHR43711:SF1">
    <property type="entry name" value="HISTIDINE KINASE 1"/>
    <property type="match status" value="1"/>
</dbReference>
<feature type="region of interest" description="Disordered" evidence="8">
    <location>
        <begin position="534"/>
        <end position="555"/>
    </location>
</feature>
<dbReference type="EC" id="2.7.13.3" evidence="3"/>
<dbReference type="Pfam" id="PF13188">
    <property type="entry name" value="PAS_8"/>
    <property type="match status" value="1"/>
</dbReference>
<dbReference type="Proteomes" id="UP000184440">
    <property type="component" value="Unassembled WGS sequence"/>
</dbReference>
<dbReference type="Pfam" id="PF13185">
    <property type="entry name" value="GAF_2"/>
    <property type="match status" value="1"/>
</dbReference>
<dbReference type="EMBL" id="FRCS01000010">
    <property type="protein sequence ID" value="SHN44515.1"/>
    <property type="molecule type" value="Genomic_DNA"/>
</dbReference>
<dbReference type="GO" id="GO:0000155">
    <property type="term" value="F:phosphorelay sensor kinase activity"/>
    <property type="evidence" value="ECO:0007669"/>
    <property type="project" value="InterPro"/>
</dbReference>
<keyword evidence="5" id="KW-0808">Transferase</keyword>
<accession>A0A1M7RE19</accession>
<dbReference type="SUPFAM" id="SSF55785">
    <property type="entry name" value="PYP-like sensor domain (PAS domain)"/>
    <property type="match status" value="1"/>
</dbReference>
<dbReference type="Gene3D" id="1.10.287.130">
    <property type="match status" value="1"/>
</dbReference>
<dbReference type="SUPFAM" id="SSF55874">
    <property type="entry name" value="ATPase domain of HSP90 chaperone/DNA topoisomerase II/histidine kinase"/>
    <property type="match status" value="1"/>
</dbReference>
<dbReference type="GO" id="GO:0005886">
    <property type="term" value="C:plasma membrane"/>
    <property type="evidence" value="ECO:0007669"/>
    <property type="project" value="UniProtKB-SubCell"/>
</dbReference>
<keyword evidence="6 10" id="KW-0418">Kinase</keyword>
<name>A0A1M7RE19_9ACTN</name>
<dbReference type="AlphaFoldDB" id="A0A1M7RE19"/>
<evidence type="ECO:0000256" key="4">
    <source>
        <dbReference type="ARBA" id="ARBA00022553"/>
    </source>
</evidence>
<evidence type="ECO:0000256" key="2">
    <source>
        <dbReference type="ARBA" id="ARBA00004236"/>
    </source>
</evidence>
<reference evidence="10 11" key="1">
    <citation type="submission" date="2016-11" db="EMBL/GenBank/DDBJ databases">
        <authorList>
            <person name="Jaros S."/>
            <person name="Januszkiewicz K."/>
            <person name="Wedrychowicz H."/>
        </authorList>
    </citation>
    <scope>NUCLEOTIDE SEQUENCE [LARGE SCALE GENOMIC DNA]</scope>
    <source>
        <strain evidence="10 11">DSM 46144</strain>
    </source>
</reference>
<dbReference type="Gene3D" id="3.30.450.20">
    <property type="entry name" value="PAS domain"/>
    <property type="match status" value="1"/>
</dbReference>
<dbReference type="CDD" id="cd00075">
    <property type="entry name" value="HATPase"/>
    <property type="match status" value="1"/>
</dbReference>
<dbReference type="Gene3D" id="3.30.450.40">
    <property type="match status" value="1"/>
</dbReference>
<dbReference type="InterPro" id="IPR050736">
    <property type="entry name" value="Sensor_HK_Regulatory"/>
</dbReference>
<feature type="domain" description="Histidine kinase" evidence="9">
    <location>
        <begin position="334"/>
        <end position="551"/>
    </location>
</feature>
<dbReference type="InterPro" id="IPR004358">
    <property type="entry name" value="Sig_transdc_His_kin-like_C"/>
</dbReference>
<dbReference type="SMART" id="SM00388">
    <property type="entry name" value="HisKA"/>
    <property type="match status" value="1"/>
</dbReference>
<proteinExistence type="predicted"/>
<dbReference type="CDD" id="cd00082">
    <property type="entry name" value="HisKA"/>
    <property type="match status" value="1"/>
</dbReference>
<evidence type="ECO:0000313" key="11">
    <source>
        <dbReference type="Proteomes" id="UP000184440"/>
    </source>
</evidence>
<dbReference type="InterPro" id="IPR013656">
    <property type="entry name" value="PAS_4"/>
</dbReference>
<dbReference type="PANTHER" id="PTHR43711">
    <property type="entry name" value="TWO-COMPONENT HISTIDINE KINASE"/>
    <property type="match status" value="1"/>
</dbReference>
<dbReference type="SMART" id="SM00387">
    <property type="entry name" value="HATPase_c"/>
    <property type="match status" value="1"/>
</dbReference>
<keyword evidence="7" id="KW-0902">Two-component regulatory system</keyword>
<dbReference type="InterPro" id="IPR003661">
    <property type="entry name" value="HisK_dim/P_dom"/>
</dbReference>
<dbReference type="PROSITE" id="PS50109">
    <property type="entry name" value="HIS_KIN"/>
    <property type="match status" value="1"/>
</dbReference>
<evidence type="ECO:0000256" key="3">
    <source>
        <dbReference type="ARBA" id="ARBA00012438"/>
    </source>
</evidence>
<dbReference type="Pfam" id="PF08448">
    <property type="entry name" value="PAS_4"/>
    <property type="match status" value="1"/>
</dbReference>
<dbReference type="SUPFAM" id="SSF55781">
    <property type="entry name" value="GAF domain-like"/>
    <property type="match status" value="1"/>
</dbReference>
<keyword evidence="11" id="KW-1185">Reference proteome</keyword>
<dbReference type="InterPro" id="IPR000014">
    <property type="entry name" value="PAS"/>
</dbReference>
<dbReference type="InterPro" id="IPR029016">
    <property type="entry name" value="GAF-like_dom_sf"/>
</dbReference>
<protein>
    <recommendedName>
        <fullName evidence="3">histidine kinase</fullName>
        <ecNumber evidence="3">2.7.13.3</ecNumber>
    </recommendedName>
</protein>
<dbReference type="InterPro" id="IPR005467">
    <property type="entry name" value="His_kinase_dom"/>
</dbReference>
<comment type="subcellular location">
    <subcellularLocation>
        <location evidence="2">Cell membrane</location>
    </subcellularLocation>
</comment>
<dbReference type="OrthoDB" id="3273043at2"/>
<dbReference type="SUPFAM" id="SSF47384">
    <property type="entry name" value="Homodimeric domain of signal transducing histidine kinase"/>
    <property type="match status" value="1"/>
</dbReference>
<dbReference type="InterPro" id="IPR003594">
    <property type="entry name" value="HATPase_dom"/>
</dbReference>
<dbReference type="Gene3D" id="3.30.565.10">
    <property type="entry name" value="Histidine kinase-like ATPase, C-terminal domain"/>
    <property type="match status" value="1"/>
</dbReference>
<dbReference type="InterPro" id="IPR036890">
    <property type="entry name" value="HATPase_C_sf"/>
</dbReference>
<dbReference type="InterPro" id="IPR036097">
    <property type="entry name" value="HisK_dim/P_sf"/>
</dbReference>